<protein>
    <submittedName>
        <fullName evidence="2">IDEAL domain-containing protein</fullName>
    </submittedName>
</protein>
<feature type="domain" description="IDEAL" evidence="1">
    <location>
        <begin position="67"/>
        <end position="94"/>
    </location>
</feature>
<dbReference type="InterPro" id="IPR027393">
    <property type="entry name" value="Virus_scaffolding_prot_C"/>
</dbReference>
<dbReference type="RefSeq" id="WP_185178214.1">
    <property type="nucleotide sequence ID" value="NZ_CBCSEP010000008.1"/>
</dbReference>
<dbReference type="Proteomes" id="UP000574133">
    <property type="component" value="Unassembled WGS sequence"/>
</dbReference>
<gene>
    <name evidence="2" type="ORF">H4Q31_06250</name>
</gene>
<dbReference type="Gene3D" id="4.10.810.10">
    <property type="entry name" value="Virus Scaffolding Protein, Chain A"/>
    <property type="match status" value="1"/>
</dbReference>
<evidence type="ECO:0000313" key="2">
    <source>
        <dbReference type="EMBL" id="MBB6676931.1"/>
    </source>
</evidence>
<comment type="caution">
    <text evidence="2">The sequence shown here is derived from an EMBL/GenBank/DDBJ whole genome shotgun (WGS) entry which is preliminary data.</text>
</comment>
<organism evidence="2 3">
    <name type="scientific">Cohnella lubricantis</name>
    <dbReference type="NCBI Taxonomy" id="2163172"/>
    <lineage>
        <taxon>Bacteria</taxon>
        <taxon>Bacillati</taxon>
        <taxon>Bacillota</taxon>
        <taxon>Bacilli</taxon>
        <taxon>Bacillales</taxon>
        <taxon>Paenibacillaceae</taxon>
        <taxon>Cohnella</taxon>
    </lineage>
</organism>
<proteinExistence type="predicted"/>
<reference evidence="2 3" key="1">
    <citation type="submission" date="2020-08" db="EMBL/GenBank/DDBJ databases">
        <title>Cohnella phylogeny.</title>
        <authorList>
            <person name="Dunlap C."/>
        </authorList>
    </citation>
    <scope>NUCLEOTIDE SEQUENCE [LARGE SCALE GENOMIC DNA]</scope>
    <source>
        <strain evidence="2 3">DSM 103658</strain>
    </source>
</reference>
<dbReference type="EMBL" id="JACJVN010000024">
    <property type="protein sequence ID" value="MBB6676931.1"/>
    <property type="molecule type" value="Genomic_DNA"/>
</dbReference>
<sequence length="123" mass="13674">MNIRAGDWVTGHTGKGELVHGYVASIDTFQGTIAIQVTDSDHEAAIGKEISLPNRAVRRLPEESIDREEDLLALIDLALATYDEPWFTELSSKLSALRSQARRQELRRAALSARNRLGSRFAN</sequence>
<accession>A0A841TEN9</accession>
<dbReference type="Pfam" id="PF08858">
    <property type="entry name" value="IDEAL"/>
    <property type="match status" value="1"/>
</dbReference>
<name>A0A841TEN9_9BACL</name>
<dbReference type="AlphaFoldDB" id="A0A841TEN9"/>
<dbReference type="InterPro" id="IPR014957">
    <property type="entry name" value="IDEAL_dom"/>
</dbReference>
<keyword evidence="3" id="KW-1185">Reference proteome</keyword>
<evidence type="ECO:0000259" key="1">
    <source>
        <dbReference type="Pfam" id="PF08858"/>
    </source>
</evidence>
<evidence type="ECO:0000313" key="3">
    <source>
        <dbReference type="Proteomes" id="UP000574133"/>
    </source>
</evidence>